<evidence type="ECO:0000256" key="3">
    <source>
        <dbReference type="ARBA" id="ARBA00022801"/>
    </source>
</evidence>
<evidence type="ECO:0000256" key="2">
    <source>
        <dbReference type="ARBA" id="ARBA00013064"/>
    </source>
</evidence>
<dbReference type="InterPro" id="IPR050438">
    <property type="entry name" value="LMW_PTPase"/>
</dbReference>
<dbReference type="RefSeq" id="WP_214057200.1">
    <property type="nucleotide sequence ID" value="NZ_BAAAHS010000056.1"/>
</dbReference>
<evidence type="ECO:0000256" key="4">
    <source>
        <dbReference type="ARBA" id="ARBA00022912"/>
    </source>
</evidence>
<dbReference type="InterPro" id="IPR023485">
    <property type="entry name" value="Ptyr_pPase"/>
</dbReference>
<dbReference type="SUPFAM" id="SSF52788">
    <property type="entry name" value="Phosphotyrosine protein phosphatases I"/>
    <property type="match status" value="1"/>
</dbReference>
<keyword evidence="7" id="KW-1185">Reference proteome</keyword>
<evidence type="ECO:0000259" key="5">
    <source>
        <dbReference type="SMART" id="SM00226"/>
    </source>
</evidence>
<keyword evidence="4" id="KW-0904">Protein phosphatase</keyword>
<comment type="similarity">
    <text evidence="1">Belongs to the low molecular weight phosphotyrosine protein phosphatase family.</text>
</comment>
<organism evidence="6 7">
    <name type="scientific">Nocardioides aquaticus</name>
    <dbReference type="NCBI Taxonomy" id="160826"/>
    <lineage>
        <taxon>Bacteria</taxon>
        <taxon>Bacillati</taxon>
        <taxon>Actinomycetota</taxon>
        <taxon>Actinomycetes</taxon>
        <taxon>Propionibacteriales</taxon>
        <taxon>Nocardioidaceae</taxon>
        <taxon>Nocardioides</taxon>
    </lineage>
</organism>
<feature type="domain" description="Phosphotyrosine protein phosphatase I" evidence="5">
    <location>
        <begin position="24"/>
        <end position="174"/>
    </location>
</feature>
<dbReference type="InterPro" id="IPR036196">
    <property type="entry name" value="Ptyr_pPase_sf"/>
</dbReference>
<dbReference type="Pfam" id="PF01451">
    <property type="entry name" value="LMWPc"/>
    <property type="match status" value="1"/>
</dbReference>
<evidence type="ECO:0000256" key="1">
    <source>
        <dbReference type="ARBA" id="ARBA00011063"/>
    </source>
</evidence>
<dbReference type="Gene3D" id="3.40.50.2300">
    <property type="match status" value="1"/>
</dbReference>
<evidence type="ECO:0000313" key="7">
    <source>
        <dbReference type="Proteomes" id="UP000679307"/>
    </source>
</evidence>
<proteinExistence type="inferred from homology"/>
<gene>
    <name evidence="6" type="primary">ptpA</name>
    <name evidence="6" type="ORF">ENKNEFLB_04319</name>
</gene>
<dbReference type="PANTHER" id="PTHR11717">
    <property type="entry name" value="LOW MOLECULAR WEIGHT PROTEIN TYROSINE PHOSPHATASE"/>
    <property type="match status" value="1"/>
</dbReference>
<sequence>MSSTPTGPVRTGPALPSPRTPGRYSVALVCLGNICRSPMAEVALADAVRRAGLDDQVTLQSCGTGAWHVGDPMDRRAAATLVAHGLDPSAHRARHLDPADPSWFAHDLLLVMDAANLRDTLALGPDEPDRVRLFRSLDPVGTGADVPDPYYGGDDGFEEVLGMVRRVSDVLVSALPALLAERPG</sequence>
<keyword evidence="3 6" id="KW-0378">Hydrolase</keyword>
<reference evidence="6 7" key="1">
    <citation type="submission" date="2021-05" db="EMBL/GenBank/DDBJ databases">
        <title>Complete genome of Nocardioides aquaticus KCTC 9944T isolated from meromictic and hypersaline Ekho Lake, Antarctica.</title>
        <authorList>
            <person name="Hwang K."/>
            <person name="Kim K.M."/>
            <person name="Choe H."/>
        </authorList>
    </citation>
    <scope>NUCLEOTIDE SEQUENCE [LARGE SCALE GENOMIC DNA]</scope>
    <source>
        <strain evidence="6 7">KCTC 9944</strain>
    </source>
</reference>
<dbReference type="EC" id="3.1.3.48" evidence="2"/>
<dbReference type="SMART" id="SM00226">
    <property type="entry name" value="LMWPc"/>
    <property type="match status" value="1"/>
</dbReference>
<dbReference type="Proteomes" id="UP000679307">
    <property type="component" value="Chromosome"/>
</dbReference>
<dbReference type="PANTHER" id="PTHR11717:SF7">
    <property type="entry name" value="LOW MOLECULAR WEIGHT PHOSPHOTYROSINE PROTEIN PHOSPHATASE"/>
    <property type="match status" value="1"/>
</dbReference>
<dbReference type="EMBL" id="CP075371">
    <property type="protein sequence ID" value="QVT81900.1"/>
    <property type="molecule type" value="Genomic_DNA"/>
</dbReference>
<dbReference type="CDD" id="cd16343">
    <property type="entry name" value="LMWPTP"/>
    <property type="match status" value="1"/>
</dbReference>
<accession>A0ABX8EMZ4</accession>
<dbReference type="InterPro" id="IPR017867">
    <property type="entry name" value="Tyr_phospatase_low_mol_wt"/>
</dbReference>
<evidence type="ECO:0000313" key="6">
    <source>
        <dbReference type="EMBL" id="QVT81900.1"/>
    </source>
</evidence>
<dbReference type="PRINTS" id="PR00719">
    <property type="entry name" value="LMWPTPASE"/>
</dbReference>
<dbReference type="GO" id="GO:0004725">
    <property type="term" value="F:protein tyrosine phosphatase activity"/>
    <property type="evidence" value="ECO:0007669"/>
    <property type="project" value="UniProtKB-EC"/>
</dbReference>
<name>A0ABX8EMZ4_9ACTN</name>
<protein>
    <recommendedName>
        <fullName evidence="2">protein-tyrosine-phosphatase</fullName>
        <ecNumber evidence="2">3.1.3.48</ecNumber>
    </recommendedName>
</protein>